<evidence type="ECO:0000256" key="7">
    <source>
        <dbReference type="RuleBase" id="RU363032"/>
    </source>
</evidence>
<comment type="subcellular location">
    <subcellularLocation>
        <location evidence="1 7">Cell membrane</location>
        <topology evidence="1 7">Multi-pass membrane protein</topology>
    </subcellularLocation>
</comment>
<comment type="caution">
    <text evidence="9">The sequence shown here is derived from an EMBL/GenBank/DDBJ whole genome shotgun (WGS) entry which is preliminary data.</text>
</comment>
<gene>
    <name evidence="9" type="ORF">E1757_09655</name>
</gene>
<dbReference type="SUPFAM" id="SSF161098">
    <property type="entry name" value="MetI-like"/>
    <property type="match status" value="1"/>
</dbReference>
<keyword evidence="5 7" id="KW-1133">Transmembrane helix</keyword>
<organism evidence="9 10">
    <name type="scientific">Paenibacillus piri</name>
    <dbReference type="NCBI Taxonomy" id="2547395"/>
    <lineage>
        <taxon>Bacteria</taxon>
        <taxon>Bacillati</taxon>
        <taxon>Bacillota</taxon>
        <taxon>Bacilli</taxon>
        <taxon>Bacillales</taxon>
        <taxon>Paenibacillaceae</taxon>
        <taxon>Paenibacillus</taxon>
    </lineage>
</organism>
<feature type="transmembrane region" description="Helical" evidence="7">
    <location>
        <begin position="86"/>
        <end position="108"/>
    </location>
</feature>
<dbReference type="CDD" id="cd06261">
    <property type="entry name" value="TM_PBP2"/>
    <property type="match status" value="1"/>
</dbReference>
<dbReference type="Proteomes" id="UP000295636">
    <property type="component" value="Unassembled WGS sequence"/>
</dbReference>
<evidence type="ECO:0000256" key="1">
    <source>
        <dbReference type="ARBA" id="ARBA00004651"/>
    </source>
</evidence>
<accession>A0A4R5KV18</accession>
<keyword evidence="3" id="KW-1003">Cell membrane</keyword>
<keyword evidence="6 7" id="KW-0472">Membrane</keyword>
<evidence type="ECO:0000313" key="9">
    <source>
        <dbReference type="EMBL" id="TDF98958.1"/>
    </source>
</evidence>
<feature type="transmembrane region" description="Helical" evidence="7">
    <location>
        <begin position="55"/>
        <end position="74"/>
    </location>
</feature>
<evidence type="ECO:0000256" key="2">
    <source>
        <dbReference type="ARBA" id="ARBA00022448"/>
    </source>
</evidence>
<protein>
    <submittedName>
        <fullName evidence="9">Carbohydrate ABC transporter permease</fullName>
    </submittedName>
</protein>
<reference evidence="9 10" key="1">
    <citation type="submission" date="2019-03" db="EMBL/GenBank/DDBJ databases">
        <title>This is whole genome sequence of Paenibacillus sp MS74 strain.</title>
        <authorList>
            <person name="Trinh H.N."/>
        </authorList>
    </citation>
    <scope>NUCLEOTIDE SEQUENCE [LARGE SCALE GENOMIC DNA]</scope>
    <source>
        <strain evidence="9 10">MS74</strain>
    </source>
</reference>
<sequence>MVMPFVWMLSTSLKQPGTEFVFPPQWIPEKFDWSNYPGALDRVPLFTQMLNSLKVASLITIGQVATSATAAYAFARMRFPGREWLFVVYLATMMVPEHVKLIPQFVVMNYLDMLDTHSSLIVPKLVSAFGVFLLRQFFMTIPRELEEAAIIDGCNPLRVFWNIMLPLSKPALTALAIFVFMGSWNDLLHPLIFISSNEMRTLPVGLAFFSDFNQVDYTLLMAAATMALGPVIVVYLFAQRYFIEGIALSGIKG</sequence>
<keyword evidence="4 7" id="KW-0812">Transmembrane</keyword>
<evidence type="ECO:0000256" key="3">
    <source>
        <dbReference type="ARBA" id="ARBA00022475"/>
    </source>
</evidence>
<dbReference type="AlphaFoldDB" id="A0A4R5KV18"/>
<dbReference type="EMBL" id="SMRT01000003">
    <property type="protein sequence ID" value="TDF98958.1"/>
    <property type="molecule type" value="Genomic_DNA"/>
</dbReference>
<keyword evidence="2 7" id="KW-0813">Transport</keyword>
<proteinExistence type="inferred from homology"/>
<name>A0A4R5KV18_9BACL</name>
<comment type="similarity">
    <text evidence="7">Belongs to the binding-protein-dependent transport system permease family.</text>
</comment>
<dbReference type="PROSITE" id="PS50928">
    <property type="entry name" value="ABC_TM1"/>
    <property type="match status" value="1"/>
</dbReference>
<feature type="transmembrane region" description="Helical" evidence="7">
    <location>
        <begin position="120"/>
        <end position="138"/>
    </location>
</feature>
<evidence type="ECO:0000256" key="5">
    <source>
        <dbReference type="ARBA" id="ARBA00022989"/>
    </source>
</evidence>
<dbReference type="PANTHER" id="PTHR43744">
    <property type="entry name" value="ABC TRANSPORTER PERMEASE PROTEIN MG189-RELATED-RELATED"/>
    <property type="match status" value="1"/>
</dbReference>
<feature type="transmembrane region" description="Helical" evidence="7">
    <location>
        <begin position="159"/>
        <end position="181"/>
    </location>
</feature>
<dbReference type="GO" id="GO:0005886">
    <property type="term" value="C:plasma membrane"/>
    <property type="evidence" value="ECO:0007669"/>
    <property type="project" value="UniProtKB-SubCell"/>
</dbReference>
<dbReference type="InterPro" id="IPR035906">
    <property type="entry name" value="MetI-like_sf"/>
</dbReference>
<keyword evidence="10" id="KW-1185">Reference proteome</keyword>
<dbReference type="OrthoDB" id="9794684at2"/>
<evidence type="ECO:0000256" key="4">
    <source>
        <dbReference type="ARBA" id="ARBA00022692"/>
    </source>
</evidence>
<feature type="transmembrane region" description="Helical" evidence="7">
    <location>
        <begin position="217"/>
        <end position="238"/>
    </location>
</feature>
<evidence type="ECO:0000259" key="8">
    <source>
        <dbReference type="PROSITE" id="PS50928"/>
    </source>
</evidence>
<dbReference type="Gene3D" id="1.10.3720.10">
    <property type="entry name" value="MetI-like"/>
    <property type="match status" value="1"/>
</dbReference>
<dbReference type="GO" id="GO:0055085">
    <property type="term" value="P:transmembrane transport"/>
    <property type="evidence" value="ECO:0007669"/>
    <property type="project" value="InterPro"/>
</dbReference>
<evidence type="ECO:0000313" key="10">
    <source>
        <dbReference type="Proteomes" id="UP000295636"/>
    </source>
</evidence>
<dbReference type="Pfam" id="PF00528">
    <property type="entry name" value="BPD_transp_1"/>
    <property type="match status" value="1"/>
</dbReference>
<dbReference type="InterPro" id="IPR000515">
    <property type="entry name" value="MetI-like"/>
</dbReference>
<dbReference type="PANTHER" id="PTHR43744:SF12">
    <property type="entry name" value="ABC TRANSPORTER PERMEASE PROTEIN MG189-RELATED"/>
    <property type="match status" value="1"/>
</dbReference>
<evidence type="ECO:0000256" key="6">
    <source>
        <dbReference type="ARBA" id="ARBA00023136"/>
    </source>
</evidence>
<feature type="domain" description="ABC transmembrane type-1" evidence="8">
    <location>
        <begin position="49"/>
        <end position="238"/>
    </location>
</feature>